<dbReference type="EMBL" id="JACVVK020000005">
    <property type="protein sequence ID" value="KAK7506926.1"/>
    <property type="molecule type" value="Genomic_DNA"/>
</dbReference>
<sequence length="96" mass="10605">MNTAFSLKTFRRAFVQILTRKIERVIPGSSTHGTSLSVGSRAAVYHSPRRRASSAPRISLASNLPHTRSTVEPFQCPSDDKSVHACPRVRTSKVSR</sequence>
<dbReference type="AlphaFoldDB" id="A0ABD0M6D4"/>
<gene>
    <name evidence="2" type="ORF">BaRGS_00001777</name>
</gene>
<evidence type="ECO:0000313" key="3">
    <source>
        <dbReference type="Proteomes" id="UP001519460"/>
    </source>
</evidence>
<protein>
    <submittedName>
        <fullName evidence="2">Uncharacterized protein</fullName>
    </submittedName>
</protein>
<proteinExistence type="predicted"/>
<feature type="region of interest" description="Disordered" evidence="1">
    <location>
        <begin position="28"/>
        <end position="96"/>
    </location>
</feature>
<comment type="caution">
    <text evidence="2">The sequence shown here is derived from an EMBL/GenBank/DDBJ whole genome shotgun (WGS) entry which is preliminary data.</text>
</comment>
<feature type="compositionally biased region" description="Polar residues" evidence="1">
    <location>
        <begin position="28"/>
        <end position="38"/>
    </location>
</feature>
<evidence type="ECO:0000313" key="2">
    <source>
        <dbReference type="EMBL" id="KAK7506926.1"/>
    </source>
</evidence>
<organism evidence="2 3">
    <name type="scientific">Batillaria attramentaria</name>
    <dbReference type="NCBI Taxonomy" id="370345"/>
    <lineage>
        <taxon>Eukaryota</taxon>
        <taxon>Metazoa</taxon>
        <taxon>Spiralia</taxon>
        <taxon>Lophotrochozoa</taxon>
        <taxon>Mollusca</taxon>
        <taxon>Gastropoda</taxon>
        <taxon>Caenogastropoda</taxon>
        <taxon>Sorbeoconcha</taxon>
        <taxon>Cerithioidea</taxon>
        <taxon>Batillariidae</taxon>
        <taxon>Batillaria</taxon>
    </lineage>
</organism>
<dbReference type="Proteomes" id="UP001519460">
    <property type="component" value="Unassembled WGS sequence"/>
</dbReference>
<reference evidence="2 3" key="1">
    <citation type="journal article" date="2023" name="Sci. Data">
        <title>Genome assembly of the Korean intertidal mud-creeper Batillaria attramentaria.</title>
        <authorList>
            <person name="Patra A.K."/>
            <person name="Ho P.T."/>
            <person name="Jun S."/>
            <person name="Lee S.J."/>
            <person name="Kim Y."/>
            <person name="Won Y.J."/>
        </authorList>
    </citation>
    <scope>NUCLEOTIDE SEQUENCE [LARGE SCALE GENOMIC DNA]</scope>
    <source>
        <strain evidence="2">Wonlab-2016</strain>
    </source>
</reference>
<feature type="compositionally biased region" description="Low complexity" evidence="1">
    <location>
        <begin position="53"/>
        <end position="62"/>
    </location>
</feature>
<accession>A0ABD0M6D4</accession>
<keyword evidence="3" id="KW-1185">Reference proteome</keyword>
<name>A0ABD0M6D4_9CAEN</name>
<evidence type="ECO:0000256" key="1">
    <source>
        <dbReference type="SAM" id="MobiDB-lite"/>
    </source>
</evidence>